<dbReference type="InterPro" id="IPR050126">
    <property type="entry name" value="Ap4A_hydrolase"/>
</dbReference>
<protein>
    <submittedName>
        <fullName evidence="2">Metallophosphoesterase</fullName>
    </submittedName>
</protein>
<gene>
    <name evidence="2" type="ORF">DV733_06880</name>
</gene>
<evidence type="ECO:0000259" key="1">
    <source>
        <dbReference type="Pfam" id="PF12850"/>
    </source>
</evidence>
<dbReference type="KEGG" id="hsn:DV733_06880"/>
<sequence>MQLGVISDVHANIVALDAVLSDMPDVDLVVCAGDVVGYNPWPGECVDRIRESSIPTIMGNHDRAVVTGEYPGFNDMAVAGVEHALDRLSDDQIEWLATLEPEQRLVDDRVQIVHGHPDDPDHYTRPEEFGPELLEDEELLIMGHTHVQHHEIYDEGMVVNPGSVGQPRDRDHRAAYTLVDLEEWTVDERRVEYDTDAVIHEVVDAKLPQQIGFRLTQGR</sequence>
<dbReference type="GeneID" id="39847574"/>
<dbReference type="STRING" id="1457250.GCA_000755225_00108"/>
<organism evidence="2 3">
    <name type="scientific">Halapricum salinum</name>
    <dbReference type="NCBI Taxonomy" id="1457250"/>
    <lineage>
        <taxon>Archaea</taxon>
        <taxon>Methanobacteriati</taxon>
        <taxon>Methanobacteriota</taxon>
        <taxon>Stenosarchaea group</taxon>
        <taxon>Halobacteria</taxon>
        <taxon>Halobacteriales</taxon>
        <taxon>Haloarculaceae</taxon>
        <taxon>Halapricum</taxon>
    </lineage>
</organism>
<dbReference type="InterPro" id="IPR024654">
    <property type="entry name" value="Calcineurin-like_PHP_lpxH"/>
</dbReference>
<dbReference type="OrthoDB" id="9937at2157"/>
<proteinExistence type="predicted"/>
<feature type="domain" description="Calcineurin-like phosphoesterase" evidence="1">
    <location>
        <begin position="1"/>
        <end position="182"/>
    </location>
</feature>
<dbReference type="InterPro" id="IPR029052">
    <property type="entry name" value="Metallo-depent_PP-like"/>
</dbReference>
<dbReference type="PANTHER" id="PTHR42850:SF2">
    <property type="entry name" value="BLL5683 PROTEIN"/>
    <property type="match status" value="1"/>
</dbReference>
<dbReference type="PANTHER" id="PTHR42850">
    <property type="entry name" value="METALLOPHOSPHOESTERASE"/>
    <property type="match status" value="1"/>
</dbReference>
<dbReference type="PIRSF" id="PIRSF000883">
    <property type="entry name" value="Pesterase_MJ0912"/>
    <property type="match status" value="1"/>
</dbReference>
<evidence type="ECO:0000313" key="3">
    <source>
        <dbReference type="Proteomes" id="UP000296706"/>
    </source>
</evidence>
<dbReference type="RefSeq" id="WP_049995462.1">
    <property type="nucleotide sequence ID" value="NZ_CP031310.1"/>
</dbReference>
<dbReference type="InterPro" id="IPR011152">
    <property type="entry name" value="Pesterase_MJ0912"/>
</dbReference>
<accession>A0A4D6HBH5</accession>
<reference evidence="2 3" key="1">
    <citation type="journal article" date="2019" name="Nat. Commun.">
        <title>A new type of DNA phosphorothioation-based antiviral system in archaea.</title>
        <authorList>
            <person name="Xiong L."/>
            <person name="Liu S."/>
            <person name="Chen S."/>
            <person name="Xiao Y."/>
            <person name="Zhu B."/>
            <person name="Gao Y."/>
            <person name="Zhang Y."/>
            <person name="Chen B."/>
            <person name="Luo J."/>
            <person name="Deng Z."/>
            <person name="Chen X."/>
            <person name="Wang L."/>
            <person name="Chen S."/>
        </authorList>
    </citation>
    <scope>NUCLEOTIDE SEQUENCE [LARGE SCALE GENOMIC DNA]</scope>
    <source>
        <strain evidence="2 3">CBA1105</strain>
    </source>
</reference>
<keyword evidence="3" id="KW-1185">Reference proteome</keyword>
<name>A0A4D6HBH5_9EURY</name>
<dbReference type="SUPFAM" id="SSF56300">
    <property type="entry name" value="Metallo-dependent phosphatases"/>
    <property type="match status" value="1"/>
</dbReference>
<dbReference type="GO" id="GO:0016791">
    <property type="term" value="F:phosphatase activity"/>
    <property type="evidence" value="ECO:0007669"/>
    <property type="project" value="TreeGrafter"/>
</dbReference>
<dbReference type="Pfam" id="PF12850">
    <property type="entry name" value="Metallophos_2"/>
    <property type="match status" value="1"/>
</dbReference>
<dbReference type="AlphaFoldDB" id="A0A4D6HBH5"/>
<dbReference type="Proteomes" id="UP000296706">
    <property type="component" value="Chromosome"/>
</dbReference>
<dbReference type="GO" id="GO:0005737">
    <property type="term" value="C:cytoplasm"/>
    <property type="evidence" value="ECO:0007669"/>
    <property type="project" value="TreeGrafter"/>
</dbReference>
<dbReference type="EMBL" id="CP031310">
    <property type="protein sequence ID" value="QCC50985.1"/>
    <property type="molecule type" value="Genomic_DNA"/>
</dbReference>
<dbReference type="Gene3D" id="3.60.21.10">
    <property type="match status" value="1"/>
</dbReference>
<evidence type="ECO:0000313" key="2">
    <source>
        <dbReference type="EMBL" id="QCC50985.1"/>
    </source>
</evidence>